<dbReference type="EMBL" id="CAJVPZ010087661">
    <property type="protein sequence ID" value="CAG8812912.1"/>
    <property type="molecule type" value="Genomic_DNA"/>
</dbReference>
<evidence type="ECO:0000313" key="1">
    <source>
        <dbReference type="EMBL" id="CAG8812912.1"/>
    </source>
</evidence>
<dbReference type="AlphaFoldDB" id="A0A9N9P7W7"/>
<evidence type="ECO:0000313" key="2">
    <source>
        <dbReference type="Proteomes" id="UP000789396"/>
    </source>
</evidence>
<sequence>RIFLIEYEKYKKEKHQNVFFDLFKTPHEVFESLPDMKIINDILKENDLDSSLAALP</sequence>
<keyword evidence="2" id="KW-1185">Reference proteome</keyword>
<accession>A0A9N9P7W7</accession>
<dbReference type="Proteomes" id="UP000789396">
    <property type="component" value="Unassembled WGS sequence"/>
</dbReference>
<comment type="caution">
    <text evidence="1">The sequence shown here is derived from an EMBL/GenBank/DDBJ whole genome shotgun (WGS) entry which is preliminary data.</text>
</comment>
<feature type="non-terminal residue" evidence="1">
    <location>
        <position position="1"/>
    </location>
</feature>
<protein>
    <submittedName>
        <fullName evidence="1">14593_t:CDS:1</fullName>
    </submittedName>
</protein>
<reference evidence="1" key="1">
    <citation type="submission" date="2021-06" db="EMBL/GenBank/DDBJ databases">
        <authorList>
            <person name="Kallberg Y."/>
            <person name="Tangrot J."/>
            <person name="Rosling A."/>
        </authorList>
    </citation>
    <scope>NUCLEOTIDE SEQUENCE</scope>
    <source>
        <strain evidence="1">IN212</strain>
    </source>
</reference>
<gene>
    <name evidence="1" type="ORF">RFULGI_LOCUS18959</name>
</gene>
<feature type="non-terminal residue" evidence="1">
    <location>
        <position position="56"/>
    </location>
</feature>
<proteinExistence type="predicted"/>
<name>A0A9N9P7W7_9GLOM</name>
<organism evidence="1 2">
    <name type="scientific">Racocetra fulgida</name>
    <dbReference type="NCBI Taxonomy" id="60492"/>
    <lineage>
        <taxon>Eukaryota</taxon>
        <taxon>Fungi</taxon>
        <taxon>Fungi incertae sedis</taxon>
        <taxon>Mucoromycota</taxon>
        <taxon>Glomeromycotina</taxon>
        <taxon>Glomeromycetes</taxon>
        <taxon>Diversisporales</taxon>
        <taxon>Gigasporaceae</taxon>
        <taxon>Racocetra</taxon>
    </lineage>
</organism>